<dbReference type="RefSeq" id="WP_135206672.1">
    <property type="nucleotide sequence ID" value="NZ_SPVF01000106.1"/>
</dbReference>
<dbReference type="InterPro" id="IPR051908">
    <property type="entry name" value="Ribosomal_N-acetyltransferase"/>
</dbReference>
<dbReference type="EMBL" id="SPVF01000106">
    <property type="protein sequence ID" value="TFW22447.1"/>
    <property type="molecule type" value="Genomic_DNA"/>
</dbReference>
<dbReference type="GO" id="GO:0005737">
    <property type="term" value="C:cytoplasm"/>
    <property type="evidence" value="ECO:0007669"/>
    <property type="project" value="TreeGrafter"/>
</dbReference>
<gene>
    <name evidence="2" type="ORF">E4L96_07920</name>
</gene>
<dbReference type="SUPFAM" id="SSF55729">
    <property type="entry name" value="Acyl-CoA N-acyltransferases (Nat)"/>
    <property type="match status" value="1"/>
</dbReference>
<accession>A0A4Y9SGD5</accession>
<proteinExistence type="predicted"/>
<feature type="domain" description="N-acetyltransferase" evidence="1">
    <location>
        <begin position="7"/>
        <end position="164"/>
    </location>
</feature>
<evidence type="ECO:0000259" key="1">
    <source>
        <dbReference type="PROSITE" id="PS51186"/>
    </source>
</evidence>
<dbReference type="OrthoDB" id="9795206at2"/>
<sequence>MLKGALCNVRHITTVDLPTYIALQNELENRGEYFSQQFHSPEALRREFAATGFVTDDREMMLVEDKTGAIVGSISHFKSRTPLAREIGYRLLAGSGGRGIMTEATRLMSDYLFRAYQYNRLELLMNPLNIASERIAQKCGYTYEGTLRGMFFTDGQVRDAKMYSLLRSEWEQWRGSDVSRERHL</sequence>
<dbReference type="GO" id="GO:1990189">
    <property type="term" value="F:protein N-terminal-serine acetyltransferase activity"/>
    <property type="evidence" value="ECO:0007669"/>
    <property type="project" value="TreeGrafter"/>
</dbReference>
<dbReference type="Gene3D" id="3.40.630.30">
    <property type="match status" value="1"/>
</dbReference>
<dbReference type="InterPro" id="IPR016181">
    <property type="entry name" value="Acyl_CoA_acyltransferase"/>
</dbReference>
<evidence type="ECO:0000313" key="3">
    <source>
        <dbReference type="Proteomes" id="UP000298438"/>
    </source>
</evidence>
<dbReference type="InterPro" id="IPR000182">
    <property type="entry name" value="GNAT_dom"/>
</dbReference>
<organism evidence="2 3">
    <name type="scientific">Zemynaea arenosa</name>
    <dbReference type="NCBI Taxonomy" id="2561931"/>
    <lineage>
        <taxon>Bacteria</taxon>
        <taxon>Pseudomonadati</taxon>
        <taxon>Pseudomonadota</taxon>
        <taxon>Betaproteobacteria</taxon>
        <taxon>Burkholderiales</taxon>
        <taxon>Oxalobacteraceae</taxon>
        <taxon>Telluria group</taxon>
        <taxon>Zemynaea</taxon>
    </lineage>
</organism>
<dbReference type="PANTHER" id="PTHR43441">
    <property type="entry name" value="RIBOSOMAL-PROTEIN-SERINE ACETYLTRANSFERASE"/>
    <property type="match status" value="1"/>
</dbReference>
<dbReference type="Pfam" id="PF13302">
    <property type="entry name" value="Acetyltransf_3"/>
    <property type="match status" value="1"/>
</dbReference>
<name>A0A4Y9SGD5_9BURK</name>
<dbReference type="PANTHER" id="PTHR43441:SF2">
    <property type="entry name" value="FAMILY ACETYLTRANSFERASE, PUTATIVE (AFU_ORTHOLOGUE AFUA_7G00850)-RELATED"/>
    <property type="match status" value="1"/>
</dbReference>
<dbReference type="AlphaFoldDB" id="A0A4Y9SGD5"/>
<reference evidence="2 3" key="1">
    <citation type="submission" date="2019-03" db="EMBL/GenBank/DDBJ databases">
        <title>Draft Genome Sequence of Massilia arenosa sp. nov., a Novel Massilia Species Isolated from a Sandy-loam Maize Soil.</title>
        <authorList>
            <person name="Raths R."/>
            <person name="Peta V."/>
            <person name="Bucking H."/>
        </authorList>
    </citation>
    <scope>NUCLEOTIDE SEQUENCE [LARGE SCALE GENOMIC DNA]</scope>
    <source>
        <strain evidence="2 3">MC02</strain>
    </source>
</reference>
<protein>
    <submittedName>
        <fullName evidence="2">N-acetyltransferase</fullName>
    </submittedName>
</protein>
<keyword evidence="2" id="KW-0808">Transferase</keyword>
<keyword evidence="3" id="KW-1185">Reference proteome</keyword>
<dbReference type="Proteomes" id="UP000298438">
    <property type="component" value="Unassembled WGS sequence"/>
</dbReference>
<dbReference type="PROSITE" id="PS51186">
    <property type="entry name" value="GNAT"/>
    <property type="match status" value="1"/>
</dbReference>
<evidence type="ECO:0000313" key="2">
    <source>
        <dbReference type="EMBL" id="TFW22447.1"/>
    </source>
</evidence>
<comment type="caution">
    <text evidence="2">The sequence shown here is derived from an EMBL/GenBank/DDBJ whole genome shotgun (WGS) entry which is preliminary data.</text>
</comment>
<dbReference type="GO" id="GO:0008999">
    <property type="term" value="F:protein-N-terminal-alanine acetyltransferase activity"/>
    <property type="evidence" value="ECO:0007669"/>
    <property type="project" value="TreeGrafter"/>
</dbReference>